<dbReference type="AlphaFoldDB" id="A0A183DAA2"/>
<keyword evidence="4" id="KW-1185">Reference proteome</keyword>
<feature type="domain" description="Oxidoreductase molybdopterin-binding" evidence="2">
    <location>
        <begin position="52"/>
        <end position="99"/>
    </location>
</feature>
<dbReference type="OrthoDB" id="5839424at2759"/>
<evidence type="ECO:0000256" key="1">
    <source>
        <dbReference type="SAM" id="MobiDB-lite"/>
    </source>
</evidence>
<dbReference type="GO" id="GO:0006790">
    <property type="term" value="P:sulfur compound metabolic process"/>
    <property type="evidence" value="ECO:0007669"/>
    <property type="project" value="TreeGrafter"/>
</dbReference>
<dbReference type="Pfam" id="PF00174">
    <property type="entry name" value="Oxidored_molyb"/>
    <property type="match status" value="1"/>
</dbReference>
<dbReference type="Gene3D" id="3.90.420.10">
    <property type="entry name" value="Oxidoreductase, molybdopterin-binding domain"/>
    <property type="match status" value="1"/>
</dbReference>
<organism evidence="5">
    <name type="scientific">Gongylonema pulchrum</name>
    <dbReference type="NCBI Taxonomy" id="637853"/>
    <lineage>
        <taxon>Eukaryota</taxon>
        <taxon>Metazoa</taxon>
        <taxon>Ecdysozoa</taxon>
        <taxon>Nematoda</taxon>
        <taxon>Chromadorea</taxon>
        <taxon>Rhabditida</taxon>
        <taxon>Spirurina</taxon>
        <taxon>Spiruromorpha</taxon>
        <taxon>Spiruroidea</taxon>
        <taxon>Gongylonematidae</taxon>
        <taxon>Gongylonema</taxon>
    </lineage>
</organism>
<reference evidence="3 4" key="2">
    <citation type="submission" date="2018-11" db="EMBL/GenBank/DDBJ databases">
        <authorList>
            <consortium name="Pathogen Informatics"/>
        </authorList>
    </citation>
    <scope>NUCLEOTIDE SEQUENCE [LARGE SCALE GENOMIC DNA]</scope>
</reference>
<accession>A0A183DAA2</accession>
<dbReference type="GO" id="GO:0020037">
    <property type="term" value="F:heme binding"/>
    <property type="evidence" value="ECO:0007669"/>
    <property type="project" value="TreeGrafter"/>
</dbReference>
<proteinExistence type="predicted"/>
<sequence length="99" mass="11313">MTQDEDDPYRNDPKRHPALLVNSEKPFNAETPPELILDDFFTPNELFFVRNHMPVPDVKVKAHRLTIDGLSIRHPLVLSVDDLKHKFSHASVNATLQCA</sequence>
<feature type="region of interest" description="Disordered" evidence="1">
    <location>
        <begin position="1"/>
        <end position="25"/>
    </location>
</feature>
<dbReference type="PANTHER" id="PTHR19372:SF7">
    <property type="entry name" value="SULFITE OXIDASE, MITOCHONDRIAL"/>
    <property type="match status" value="1"/>
</dbReference>
<dbReference type="GO" id="GO:0043546">
    <property type="term" value="F:molybdopterin cofactor binding"/>
    <property type="evidence" value="ECO:0007669"/>
    <property type="project" value="TreeGrafter"/>
</dbReference>
<dbReference type="GO" id="GO:0005739">
    <property type="term" value="C:mitochondrion"/>
    <property type="evidence" value="ECO:0007669"/>
    <property type="project" value="TreeGrafter"/>
</dbReference>
<reference evidence="5" key="1">
    <citation type="submission" date="2016-06" db="UniProtKB">
        <authorList>
            <consortium name="WormBaseParasite"/>
        </authorList>
    </citation>
    <scope>IDENTIFICATION</scope>
</reference>
<evidence type="ECO:0000313" key="5">
    <source>
        <dbReference type="WBParaSite" id="GPUH_0000565101-mRNA-1"/>
    </source>
</evidence>
<evidence type="ECO:0000313" key="4">
    <source>
        <dbReference type="Proteomes" id="UP000271098"/>
    </source>
</evidence>
<gene>
    <name evidence="3" type="ORF">GPUH_LOCUS5643</name>
</gene>
<dbReference type="Proteomes" id="UP000271098">
    <property type="component" value="Unassembled WGS sequence"/>
</dbReference>
<dbReference type="SUPFAM" id="SSF56524">
    <property type="entry name" value="Oxidoreductase molybdopterin-binding domain"/>
    <property type="match status" value="1"/>
</dbReference>
<dbReference type="InterPro" id="IPR036374">
    <property type="entry name" value="OxRdtase_Mopterin-bd_sf"/>
</dbReference>
<dbReference type="EMBL" id="UYRT01012246">
    <property type="protein sequence ID" value="VDK51599.1"/>
    <property type="molecule type" value="Genomic_DNA"/>
</dbReference>
<dbReference type="PANTHER" id="PTHR19372">
    <property type="entry name" value="SULFITE REDUCTASE"/>
    <property type="match status" value="1"/>
</dbReference>
<dbReference type="WBParaSite" id="GPUH_0000565101-mRNA-1">
    <property type="protein sequence ID" value="GPUH_0000565101-mRNA-1"/>
    <property type="gene ID" value="GPUH_0000565101"/>
</dbReference>
<evidence type="ECO:0000259" key="2">
    <source>
        <dbReference type="Pfam" id="PF00174"/>
    </source>
</evidence>
<dbReference type="GO" id="GO:0008482">
    <property type="term" value="F:sulfite oxidase activity"/>
    <property type="evidence" value="ECO:0007669"/>
    <property type="project" value="TreeGrafter"/>
</dbReference>
<evidence type="ECO:0000313" key="3">
    <source>
        <dbReference type="EMBL" id="VDK51599.1"/>
    </source>
</evidence>
<dbReference type="InterPro" id="IPR000572">
    <property type="entry name" value="OxRdtase_Mopterin-bd_dom"/>
</dbReference>
<protein>
    <submittedName>
        <fullName evidence="5">Oxidored_molyb domain-containing protein</fullName>
    </submittedName>
</protein>
<dbReference type="PRINTS" id="PR00407">
    <property type="entry name" value="EUMOPTERIN"/>
</dbReference>
<dbReference type="InterPro" id="IPR008335">
    <property type="entry name" value="Mopterin_OxRdtase_euk"/>
</dbReference>
<name>A0A183DAA2_9BILA</name>